<dbReference type="EMBL" id="FUZU01000002">
    <property type="protein sequence ID" value="SKC72839.1"/>
    <property type="molecule type" value="Genomic_DNA"/>
</dbReference>
<dbReference type="SUPFAM" id="SSF109854">
    <property type="entry name" value="DinB/YfiT-like putative metalloenzymes"/>
    <property type="match status" value="1"/>
</dbReference>
<dbReference type="InterPro" id="IPR034660">
    <property type="entry name" value="DinB/YfiT-like"/>
</dbReference>
<gene>
    <name evidence="1" type="ORF">SAMN05660236_2820</name>
</gene>
<evidence type="ECO:0000313" key="2">
    <source>
        <dbReference type="Proteomes" id="UP000190961"/>
    </source>
</evidence>
<dbReference type="Gene3D" id="1.20.120.450">
    <property type="entry name" value="dinb family like domain"/>
    <property type="match status" value="1"/>
</dbReference>
<keyword evidence="2" id="KW-1185">Reference proteome</keyword>
<reference evidence="1 2" key="1">
    <citation type="submission" date="2017-02" db="EMBL/GenBank/DDBJ databases">
        <authorList>
            <person name="Peterson S.W."/>
        </authorList>
    </citation>
    <scope>NUCLEOTIDE SEQUENCE [LARGE SCALE GENOMIC DNA]</scope>
    <source>
        <strain evidence="1 2">DSM 25262</strain>
    </source>
</reference>
<proteinExistence type="predicted"/>
<organism evidence="1 2">
    <name type="scientific">Ohtaekwangia koreensis</name>
    <dbReference type="NCBI Taxonomy" id="688867"/>
    <lineage>
        <taxon>Bacteria</taxon>
        <taxon>Pseudomonadati</taxon>
        <taxon>Bacteroidota</taxon>
        <taxon>Cytophagia</taxon>
        <taxon>Cytophagales</taxon>
        <taxon>Fulvivirgaceae</taxon>
        <taxon>Ohtaekwangia</taxon>
    </lineage>
</organism>
<evidence type="ECO:0008006" key="3">
    <source>
        <dbReference type="Google" id="ProtNLM"/>
    </source>
</evidence>
<name>A0A1T5LB15_9BACT</name>
<sequence>MKSLNQLDRRDFIKSSAIFTSSTLGLTSVSALDTNTSFMVDERENIIGPRQGLSPHIGTLLSMMSWMRSTILYPVDKMTPEQLDYIHDEKSNSIGSMLLHLAATERFYQIHTFEGRKWGDWSEPDKKRFDVAMRLGDEAREKIKGNNLDYYLNTLKEVRENTIKEFKKRDDKWLFSVDEAWPWGPTNNYCKWFHVCEHESNHNGQIKWIKGRLPGAKSGND</sequence>
<dbReference type="OrthoDB" id="117483at2"/>
<evidence type="ECO:0000313" key="1">
    <source>
        <dbReference type="EMBL" id="SKC72839.1"/>
    </source>
</evidence>
<dbReference type="InterPro" id="IPR007061">
    <property type="entry name" value="MST-like"/>
</dbReference>
<dbReference type="Proteomes" id="UP000190961">
    <property type="component" value="Unassembled WGS sequence"/>
</dbReference>
<dbReference type="Pfam" id="PF04978">
    <property type="entry name" value="MST"/>
    <property type="match status" value="1"/>
</dbReference>
<accession>A0A1T5LB15</accession>
<dbReference type="AlphaFoldDB" id="A0A1T5LB15"/>
<protein>
    <recommendedName>
        <fullName evidence="3">DUF664 domain-containing protein</fullName>
    </recommendedName>
</protein>
<dbReference type="RefSeq" id="WP_079687395.1">
    <property type="nucleotide sequence ID" value="NZ_FUZU01000002.1"/>
</dbReference>
<dbReference type="STRING" id="688867.SAMN05660236_2820"/>